<evidence type="ECO:0000259" key="7">
    <source>
        <dbReference type="Pfam" id="PF08281"/>
    </source>
</evidence>
<reference evidence="8 9" key="1">
    <citation type="submission" date="2013-05" db="EMBL/GenBank/DDBJ databases">
        <title>Genome assembly of Chondromyces apiculatus DSM 436.</title>
        <authorList>
            <person name="Sharma G."/>
            <person name="Khatri I."/>
            <person name="Kaur C."/>
            <person name="Mayilraj S."/>
            <person name="Subramanian S."/>
        </authorList>
    </citation>
    <scope>NUCLEOTIDE SEQUENCE [LARGE SCALE GENOMIC DNA]</scope>
    <source>
        <strain evidence="8 9">DSM 436</strain>
    </source>
</reference>
<dbReference type="InterPro" id="IPR013249">
    <property type="entry name" value="RNA_pol_sigma70_r4_t2"/>
</dbReference>
<evidence type="ECO:0000256" key="1">
    <source>
        <dbReference type="ARBA" id="ARBA00010641"/>
    </source>
</evidence>
<evidence type="ECO:0000256" key="3">
    <source>
        <dbReference type="ARBA" id="ARBA00023082"/>
    </source>
</evidence>
<evidence type="ECO:0000313" key="9">
    <source>
        <dbReference type="Proteomes" id="UP000019678"/>
    </source>
</evidence>
<comment type="caution">
    <text evidence="8">The sequence shown here is derived from an EMBL/GenBank/DDBJ whole genome shotgun (WGS) entry which is preliminary data.</text>
</comment>
<keyword evidence="2" id="KW-0805">Transcription regulation</keyword>
<evidence type="ECO:0000259" key="6">
    <source>
        <dbReference type="Pfam" id="PF04542"/>
    </source>
</evidence>
<evidence type="ECO:0000313" key="8">
    <source>
        <dbReference type="EMBL" id="EYF07755.1"/>
    </source>
</evidence>
<evidence type="ECO:0000256" key="4">
    <source>
        <dbReference type="ARBA" id="ARBA00023125"/>
    </source>
</evidence>
<dbReference type="GO" id="GO:0016987">
    <property type="term" value="F:sigma factor activity"/>
    <property type="evidence" value="ECO:0007669"/>
    <property type="project" value="UniProtKB-KW"/>
</dbReference>
<dbReference type="InterPro" id="IPR039425">
    <property type="entry name" value="RNA_pol_sigma-70-like"/>
</dbReference>
<sequence>MAALPPIPALTYQAPRIASVHHLPLAQADDAAIARATAEGHPAAPGVAWDRFSPLVRGLLRRTLGPSTDVEDQVQEVFLRFFRQIDTLREPARVRSFLIGITVRVAGTEIRKRRVRRWLRLTDTGAVPEEPTTVDEDAREALARLYAILDAMSADERLAFVLRHVEGLELTDVAAGLDVSLATAKRRLSRATAKVFARVERDPILAAYLGPRPTAETEEGA</sequence>
<dbReference type="Proteomes" id="UP000019678">
    <property type="component" value="Unassembled WGS sequence"/>
</dbReference>
<dbReference type="CDD" id="cd06171">
    <property type="entry name" value="Sigma70_r4"/>
    <property type="match status" value="1"/>
</dbReference>
<gene>
    <name evidence="8" type="ORF">CAP_8256</name>
</gene>
<dbReference type="EMBL" id="ASRX01000008">
    <property type="protein sequence ID" value="EYF07755.1"/>
    <property type="molecule type" value="Genomic_DNA"/>
</dbReference>
<feature type="domain" description="RNA polymerase sigma factor 70 region 4 type 2" evidence="7">
    <location>
        <begin position="143"/>
        <end position="194"/>
    </location>
</feature>
<dbReference type="NCBIfam" id="TIGR02937">
    <property type="entry name" value="sigma70-ECF"/>
    <property type="match status" value="1"/>
</dbReference>
<dbReference type="SUPFAM" id="SSF88659">
    <property type="entry name" value="Sigma3 and sigma4 domains of RNA polymerase sigma factors"/>
    <property type="match status" value="1"/>
</dbReference>
<dbReference type="InterPro" id="IPR013324">
    <property type="entry name" value="RNA_pol_sigma_r3/r4-like"/>
</dbReference>
<dbReference type="Pfam" id="PF08281">
    <property type="entry name" value="Sigma70_r4_2"/>
    <property type="match status" value="1"/>
</dbReference>
<dbReference type="PANTHER" id="PTHR43133:SF8">
    <property type="entry name" value="RNA POLYMERASE SIGMA FACTOR HI_1459-RELATED"/>
    <property type="match status" value="1"/>
</dbReference>
<dbReference type="GO" id="GO:0003677">
    <property type="term" value="F:DNA binding"/>
    <property type="evidence" value="ECO:0007669"/>
    <property type="project" value="UniProtKB-KW"/>
</dbReference>
<proteinExistence type="inferred from homology"/>
<dbReference type="AlphaFoldDB" id="A0A017TG07"/>
<comment type="similarity">
    <text evidence="1">Belongs to the sigma-70 factor family. ECF subfamily.</text>
</comment>
<keyword evidence="4" id="KW-0238">DNA-binding</keyword>
<dbReference type="Pfam" id="PF04542">
    <property type="entry name" value="Sigma70_r2"/>
    <property type="match status" value="1"/>
</dbReference>
<keyword evidence="5" id="KW-0804">Transcription</keyword>
<dbReference type="SUPFAM" id="SSF88946">
    <property type="entry name" value="Sigma2 domain of RNA polymerase sigma factors"/>
    <property type="match status" value="1"/>
</dbReference>
<feature type="domain" description="RNA polymerase sigma-70 region 2" evidence="6">
    <location>
        <begin position="50"/>
        <end position="114"/>
    </location>
</feature>
<dbReference type="STRING" id="1192034.CAP_8256"/>
<dbReference type="GO" id="GO:0006352">
    <property type="term" value="P:DNA-templated transcription initiation"/>
    <property type="evidence" value="ECO:0007669"/>
    <property type="project" value="InterPro"/>
</dbReference>
<name>A0A017TG07_9BACT</name>
<organism evidence="8 9">
    <name type="scientific">Chondromyces apiculatus DSM 436</name>
    <dbReference type="NCBI Taxonomy" id="1192034"/>
    <lineage>
        <taxon>Bacteria</taxon>
        <taxon>Pseudomonadati</taxon>
        <taxon>Myxococcota</taxon>
        <taxon>Polyangia</taxon>
        <taxon>Polyangiales</taxon>
        <taxon>Polyangiaceae</taxon>
        <taxon>Chondromyces</taxon>
    </lineage>
</organism>
<accession>A0A017TG07</accession>
<dbReference type="InterPro" id="IPR014284">
    <property type="entry name" value="RNA_pol_sigma-70_dom"/>
</dbReference>
<dbReference type="InterPro" id="IPR013325">
    <property type="entry name" value="RNA_pol_sigma_r2"/>
</dbReference>
<protein>
    <submittedName>
        <fullName evidence="8">RNA polymerase sigma factor RpoE</fullName>
    </submittedName>
</protein>
<dbReference type="Gene3D" id="1.10.10.10">
    <property type="entry name" value="Winged helix-like DNA-binding domain superfamily/Winged helix DNA-binding domain"/>
    <property type="match status" value="1"/>
</dbReference>
<dbReference type="InterPro" id="IPR007627">
    <property type="entry name" value="RNA_pol_sigma70_r2"/>
</dbReference>
<dbReference type="InterPro" id="IPR036388">
    <property type="entry name" value="WH-like_DNA-bd_sf"/>
</dbReference>
<dbReference type="PANTHER" id="PTHR43133">
    <property type="entry name" value="RNA POLYMERASE ECF-TYPE SIGMA FACTO"/>
    <property type="match status" value="1"/>
</dbReference>
<keyword evidence="9" id="KW-1185">Reference proteome</keyword>
<dbReference type="RefSeq" id="WP_231511169.1">
    <property type="nucleotide sequence ID" value="NZ_ASRX01000008.1"/>
</dbReference>
<evidence type="ECO:0000256" key="2">
    <source>
        <dbReference type="ARBA" id="ARBA00023015"/>
    </source>
</evidence>
<evidence type="ECO:0000256" key="5">
    <source>
        <dbReference type="ARBA" id="ARBA00023163"/>
    </source>
</evidence>
<dbReference type="Gene3D" id="1.10.1740.10">
    <property type="match status" value="1"/>
</dbReference>
<keyword evidence="3" id="KW-0731">Sigma factor</keyword>
<dbReference type="eggNOG" id="COG1595">
    <property type="taxonomic scope" value="Bacteria"/>
</dbReference>